<evidence type="ECO:0000313" key="8">
    <source>
        <dbReference type="Proteomes" id="UP000322234"/>
    </source>
</evidence>
<protein>
    <recommendedName>
        <fullName evidence="6">Helicase ATP-binding domain-containing protein</fullName>
    </recommendedName>
</protein>
<accession>A0A6B0QY97</accession>
<evidence type="ECO:0000256" key="3">
    <source>
        <dbReference type="ARBA" id="ARBA00022806"/>
    </source>
</evidence>
<dbReference type="GO" id="GO:0003724">
    <property type="term" value="F:RNA helicase activity"/>
    <property type="evidence" value="ECO:0007669"/>
    <property type="project" value="TreeGrafter"/>
</dbReference>
<keyword evidence="8" id="KW-1185">Reference proteome</keyword>
<dbReference type="InterPro" id="IPR014001">
    <property type="entry name" value="Helicase_ATP-bd"/>
</dbReference>
<evidence type="ECO:0000256" key="5">
    <source>
        <dbReference type="SAM" id="MobiDB-lite"/>
    </source>
</evidence>
<feature type="domain" description="Helicase ATP-binding" evidence="6">
    <location>
        <begin position="113"/>
        <end position="201"/>
    </location>
</feature>
<evidence type="ECO:0000313" key="7">
    <source>
        <dbReference type="EMBL" id="MXQ82859.1"/>
    </source>
</evidence>
<dbReference type="EMBL" id="VBQZ03000014">
    <property type="protein sequence ID" value="MXQ82859.1"/>
    <property type="molecule type" value="Genomic_DNA"/>
</dbReference>
<dbReference type="PANTHER" id="PTHR47959">
    <property type="entry name" value="ATP-DEPENDENT RNA HELICASE RHLE-RELATED"/>
    <property type="match status" value="1"/>
</dbReference>
<dbReference type="GO" id="GO:0005524">
    <property type="term" value="F:ATP binding"/>
    <property type="evidence" value="ECO:0007669"/>
    <property type="project" value="UniProtKB-KW"/>
</dbReference>
<proteinExistence type="predicted"/>
<reference evidence="7" key="1">
    <citation type="submission" date="2019-10" db="EMBL/GenBank/DDBJ databases">
        <title>The sequence and de novo assembly of the wild yak genome.</title>
        <authorList>
            <person name="Liu Y."/>
        </authorList>
    </citation>
    <scope>NUCLEOTIDE SEQUENCE [LARGE SCALE GENOMIC DNA]</scope>
    <source>
        <strain evidence="7">WY2019</strain>
    </source>
</reference>
<dbReference type="InterPro" id="IPR011545">
    <property type="entry name" value="DEAD/DEAH_box_helicase_dom"/>
</dbReference>
<dbReference type="GO" id="GO:0016787">
    <property type="term" value="F:hydrolase activity"/>
    <property type="evidence" value="ECO:0007669"/>
    <property type="project" value="UniProtKB-KW"/>
</dbReference>
<dbReference type="SUPFAM" id="SSF52540">
    <property type="entry name" value="P-loop containing nucleoside triphosphate hydrolases"/>
    <property type="match status" value="1"/>
</dbReference>
<dbReference type="GO" id="GO:0005829">
    <property type="term" value="C:cytosol"/>
    <property type="evidence" value="ECO:0007669"/>
    <property type="project" value="TreeGrafter"/>
</dbReference>
<dbReference type="PANTHER" id="PTHR47959:SF19">
    <property type="entry name" value="NUCLEOLAR RNA HELICASE 2-A"/>
    <property type="match status" value="1"/>
</dbReference>
<organism evidence="7 8">
    <name type="scientific">Bos mutus</name>
    <name type="common">wild yak</name>
    <dbReference type="NCBI Taxonomy" id="72004"/>
    <lineage>
        <taxon>Eukaryota</taxon>
        <taxon>Metazoa</taxon>
        <taxon>Chordata</taxon>
        <taxon>Craniata</taxon>
        <taxon>Vertebrata</taxon>
        <taxon>Euteleostomi</taxon>
        <taxon>Mammalia</taxon>
        <taxon>Eutheria</taxon>
        <taxon>Laurasiatheria</taxon>
        <taxon>Artiodactyla</taxon>
        <taxon>Ruminantia</taxon>
        <taxon>Pecora</taxon>
        <taxon>Bovidae</taxon>
        <taxon>Bovinae</taxon>
        <taxon>Bos</taxon>
    </lineage>
</organism>
<keyword evidence="1" id="KW-0547">Nucleotide-binding</keyword>
<gene>
    <name evidence="7" type="ORF">E5288_WYG022701</name>
</gene>
<dbReference type="Gene3D" id="3.40.50.300">
    <property type="entry name" value="P-loop containing nucleotide triphosphate hydrolases"/>
    <property type="match status" value="2"/>
</dbReference>
<comment type="caution">
    <text evidence="7">The sequence shown here is derived from an EMBL/GenBank/DDBJ whole genome shotgun (WGS) entry which is preliminary data.</text>
</comment>
<evidence type="ECO:0000256" key="1">
    <source>
        <dbReference type="ARBA" id="ARBA00022741"/>
    </source>
</evidence>
<evidence type="ECO:0000256" key="2">
    <source>
        <dbReference type="ARBA" id="ARBA00022801"/>
    </source>
</evidence>
<keyword evidence="3" id="KW-0347">Helicase</keyword>
<dbReference type="InterPro" id="IPR050079">
    <property type="entry name" value="DEAD_box_RNA_helicase"/>
</dbReference>
<keyword evidence="4" id="KW-0067">ATP-binding</keyword>
<sequence length="251" mass="28046">MKEEKEINGEIREKSPNLKNGFPDSGPDSNSKEAASEENSELEQGMTVEQKEGAFSNFPVSEETIKLLKAHGVTFLFPIQAKMFHCVYSGKDLIAQAQIGTAKTFSFAIPLVEKLLGELQDWKRGHAPQNGKLDLTKLKHVILAEVDQMLDMGFPDQVEEILCVTYKKDSEDNPQTLLFSATCPYWVYNVATKYMKSTYEQVDLTGKKTQKTAITLEHLAIKCHWAQRTSVTGDVAECTVVIKGALSYFVT</sequence>
<dbReference type="AlphaFoldDB" id="A0A6B0QY97"/>
<keyword evidence="2" id="KW-0378">Hydrolase</keyword>
<dbReference type="InterPro" id="IPR027417">
    <property type="entry name" value="P-loop_NTPase"/>
</dbReference>
<name>A0A6B0QY97_9CETA</name>
<feature type="region of interest" description="Disordered" evidence="5">
    <location>
        <begin position="1"/>
        <end position="48"/>
    </location>
</feature>
<dbReference type="PROSITE" id="PS51192">
    <property type="entry name" value="HELICASE_ATP_BIND_1"/>
    <property type="match status" value="1"/>
</dbReference>
<dbReference type="Proteomes" id="UP000322234">
    <property type="component" value="Unassembled WGS sequence"/>
</dbReference>
<dbReference type="Pfam" id="PF00270">
    <property type="entry name" value="DEAD"/>
    <property type="match status" value="2"/>
</dbReference>
<dbReference type="GO" id="GO:0003676">
    <property type="term" value="F:nucleic acid binding"/>
    <property type="evidence" value="ECO:0007669"/>
    <property type="project" value="InterPro"/>
</dbReference>
<evidence type="ECO:0000259" key="6">
    <source>
        <dbReference type="PROSITE" id="PS51192"/>
    </source>
</evidence>
<feature type="compositionally biased region" description="Basic and acidic residues" evidence="5">
    <location>
        <begin position="1"/>
        <end position="16"/>
    </location>
</feature>
<evidence type="ECO:0000256" key="4">
    <source>
        <dbReference type="ARBA" id="ARBA00022840"/>
    </source>
</evidence>